<name>A0A9P8Q349_WICPI</name>
<sequence>GNLQNHGAQFHPATLDRLRVPQRRPDQICQTRATVSDPVPAQESHFSAAQGPATAPIGARP</sequence>
<evidence type="ECO:0000313" key="3">
    <source>
        <dbReference type="Proteomes" id="UP000774326"/>
    </source>
</evidence>
<accession>A0A9P8Q349</accession>
<reference evidence="2" key="1">
    <citation type="journal article" date="2021" name="Open Biol.">
        <title>Shared evolutionary footprints suggest mitochondrial oxidative damage underlies multiple complex I losses in fungi.</title>
        <authorList>
            <person name="Schikora-Tamarit M.A."/>
            <person name="Marcet-Houben M."/>
            <person name="Nosek J."/>
            <person name="Gabaldon T."/>
        </authorList>
    </citation>
    <scope>NUCLEOTIDE SEQUENCE</scope>
    <source>
        <strain evidence="2">CBS2887</strain>
    </source>
</reference>
<gene>
    <name evidence="2" type="ORF">WICPIJ_006758</name>
</gene>
<feature type="region of interest" description="Disordered" evidence="1">
    <location>
        <begin position="34"/>
        <end position="61"/>
    </location>
</feature>
<evidence type="ECO:0000313" key="2">
    <source>
        <dbReference type="EMBL" id="KAH3682275.1"/>
    </source>
</evidence>
<proteinExistence type="predicted"/>
<evidence type="ECO:0000256" key="1">
    <source>
        <dbReference type="SAM" id="MobiDB-lite"/>
    </source>
</evidence>
<dbReference type="AlphaFoldDB" id="A0A9P8Q349"/>
<comment type="caution">
    <text evidence="2">The sequence shown here is derived from an EMBL/GenBank/DDBJ whole genome shotgun (WGS) entry which is preliminary data.</text>
</comment>
<dbReference type="Proteomes" id="UP000774326">
    <property type="component" value="Unassembled WGS sequence"/>
</dbReference>
<keyword evidence="3" id="KW-1185">Reference proteome</keyword>
<protein>
    <submittedName>
        <fullName evidence="2">Uncharacterized protein</fullName>
    </submittedName>
</protein>
<feature type="non-terminal residue" evidence="2">
    <location>
        <position position="1"/>
    </location>
</feature>
<organism evidence="2 3">
    <name type="scientific">Wickerhamomyces pijperi</name>
    <name type="common">Yeast</name>
    <name type="synonym">Pichia pijperi</name>
    <dbReference type="NCBI Taxonomy" id="599730"/>
    <lineage>
        <taxon>Eukaryota</taxon>
        <taxon>Fungi</taxon>
        <taxon>Dikarya</taxon>
        <taxon>Ascomycota</taxon>
        <taxon>Saccharomycotina</taxon>
        <taxon>Saccharomycetes</taxon>
        <taxon>Phaffomycetales</taxon>
        <taxon>Wickerhamomycetaceae</taxon>
        <taxon>Wickerhamomyces</taxon>
    </lineage>
</organism>
<reference evidence="2" key="2">
    <citation type="submission" date="2021-01" db="EMBL/GenBank/DDBJ databases">
        <authorList>
            <person name="Schikora-Tamarit M.A."/>
        </authorList>
    </citation>
    <scope>NUCLEOTIDE SEQUENCE</scope>
    <source>
        <strain evidence="2">CBS2887</strain>
    </source>
</reference>
<dbReference type="EMBL" id="JAEUBG010003815">
    <property type="protein sequence ID" value="KAH3682275.1"/>
    <property type="molecule type" value="Genomic_DNA"/>
</dbReference>